<feature type="domain" description="KaiC" evidence="7">
    <location>
        <begin position="251"/>
        <end position="483"/>
    </location>
</feature>
<keyword evidence="3" id="KW-0808">Transferase</keyword>
<dbReference type="InterPro" id="IPR030665">
    <property type="entry name" value="KaiC"/>
</dbReference>
<dbReference type="InterPro" id="IPR003593">
    <property type="entry name" value="AAA+_ATPase"/>
</dbReference>
<dbReference type="RefSeq" id="WP_120009504.1">
    <property type="nucleotide sequence ID" value="NZ_JALBUU010000125.1"/>
</dbReference>
<evidence type="ECO:0000259" key="7">
    <source>
        <dbReference type="PROSITE" id="PS51146"/>
    </source>
</evidence>
<dbReference type="CDD" id="cd19488">
    <property type="entry name" value="KaiC-like_N"/>
    <property type="match status" value="1"/>
</dbReference>
<dbReference type="InterPro" id="IPR014774">
    <property type="entry name" value="KaiC-like_dom"/>
</dbReference>
<dbReference type="SMART" id="SM00382">
    <property type="entry name" value="AAA"/>
    <property type="match status" value="2"/>
</dbReference>
<keyword evidence="5" id="KW-0418">Kinase</keyword>
<accession>A0ABS9WCX4</accession>
<keyword evidence="2" id="KW-0597">Phosphoprotein</keyword>
<evidence type="ECO:0000313" key="8">
    <source>
        <dbReference type="EMBL" id="MCI0757091.1"/>
    </source>
</evidence>
<evidence type="ECO:0000256" key="5">
    <source>
        <dbReference type="ARBA" id="ARBA00022777"/>
    </source>
</evidence>
<proteinExistence type="predicted"/>
<keyword evidence="9" id="KW-1185">Reference proteome</keyword>
<dbReference type="PRINTS" id="PR01874">
    <property type="entry name" value="DNAREPAIRADA"/>
</dbReference>
<keyword evidence="6" id="KW-0378">Hydrolase</keyword>
<evidence type="ECO:0000256" key="4">
    <source>
        <dbReference type="ARBA" id="ARBA00022737"/>
    </source>
</evidence>
<evidence type="ECO:0000256" key="1">
    <source>
        <dbReference type="ARBA" id="ARBA00012513"/>
    </source>
</evidence>
<evidence type="ECO:0000256" key="3">
    <source>
        <dbReference type="ARBA" id="ARBA00022679"/>
    </source>
</evidence>
<keyword evidence="4" id="KW-0677">Repeat</keyword>
<dbReference type="PIRSF" id="PIRSF039117">
    <property type="entry name" value="KaiC"/>
    <property type="match status" value="1"/>
</dbReference>
<dbReference type="Proteomes" id="UP001201985">
    <property type="component" value="Unassembled WGS sequence"/>
</dbReference>
<dbReference type="PANTHER" id="PTHR42926:SF1">
    <property type="entry name" value="CIRCADIAN CLOCK OSCILLATOR PROTEIN KAIC 1"/>
    <property type="match status" value="1"/>
</dbReference>
<dbReference type="Gene3D" id="3.40.50.300">
    <property type="entry name" value="P-loop containing nucleotide triphosphate hydrolases"/>
    <property type="match status" value="2"/>
</dbReference>
<dbReference type="Pfam" id="PF06745">
    <property type="entry name" value="ATPase"/>
    <property type="match status" value="2"/>
</dbReference>
<gene>
    <name evidence="8" type="ORF">MON41_26010</name>
</gene>
<dbReference type="SUPFAM" id="SSF52540">
    <property type="entry name" value="P-loop containing nucleoside triphosphate hydrolases"/>
    <property type="match status" value="2"/>
</dbReference>
<evidence type="ECO:0000313" key="9">
    <source>
        <dbReference type="Proteomes" id="UP001201985"/>
    </source>
</evidence>
<sequence length="500" mass="55101">MSDNIDAPNPARTGVVGLDDILAGGLAPGHLFLLEGNPGTGKTTTALSFLQEGARNGEKGLYITLSETERELRDGARSHGWILPENIEVFELVPPESLLDAAQQQSLLYSSDLELGEATRQIFETFERIRPARVVLDSLSEIRLLAQSSLRYRRQILALKHYFARFGATVLLLDDLTSDTLDKTVHSVVHGVIRLEELAPEYGAERRRLRVSKYRGRAFRGGYHDFAIKRGGVQVFPRLVASEHRAGFERRSMTSDIAELDTLLGGGIEQGSSALVLGPSGTGKTFFALQFVAAAVKRGEKAAIFVFDEELGLLFNRTRSMGFNLEQLRDSGMLHIEQVDAAELSPGEFAHRVRDRVDFAQAKAVVIDSLNGYQASMPDENALILHIHELLQYLNRRGATTFLTVAQHGLVGDMKSPVDITYLADTVILLRYFEALGKVRRAVSIIKKRTGAHEDTIREYRIGRTGLKLGPPLEGFQGVLRGVPTFVGTASPLLDMPLAK</sequence>
<dbReference type="InterPro" id="IPR051347">
    <property type="entry name" value="Circadian_clock_KaiC-rel"/>
</dbReference>
<reference evidence="8 9" key="1">
    <citation type="submission" date="2022-03" db="EMBL/GenBank/DDBJ databases">
        <title>Complete genome analysis of Roseomonas KG 17.1 : a prolific producer of plant growth promoters.</title>
        <authorList>
            <person name="Saadouli I."/>
            <person name="Najjari A."/>
            <person name="Mosbah A."/>
            <person name="Ouzari H.I."/>
        </authorList>
    </citation>
    <scope>NUCLEOTIDE SEQUENCE [LARGE SCALE GENOMIC DNA]</scope>
    <source>
        <strain evidence="8 9">KG17-1</strain>
    </source>
</reference>
<dbReference type="PROSITE" id="PS51146">
    <property type="entry name" value="KAIC"/>
    <property type="match status" value="2"/>
</dbReference>
<dbReference type="InterPro" id="IPR027417">
    <property type="entry name" value="P-loop_NTPase"/>
</dbReference>
<organism evidence="8 9">
    <name type="scientific">Teichococcus vastitatis</name>
    <dbReference type="NCBI Taxonomy" id="2307076"/>
    <lineage>
        <taxon>Bacteria</taxon>
        <taxon>Pseudomonadati</taxon>
        <taxon>Pseudomonadota</taxon>
        <taxon>Alphaproteobacteria</taxon>
        <taxon>Acetobacterales</taxon>
        <taxon>Roseomonadaceae</taxon>
        <taxon>Roseomonas</taxon>
    </lineage>
</organism>
<feature type="domain" description="KaiC" evidence="7">
    <location>
        <begin position="9"/>
        <end position="249"/>
    </location>
</feature>
<dbReference type="EC" id="2.7.11.1" evidence="1"/>
<evidence type="ECO:0000256" key="6">
    <source>
        <dbReference type="ARBA" id="ARBA00022801"/>
    </source>
</evidence>
<comment type="caution">
    <text evidence="8">The sequence shown here is derived from an EMBL/GenBank/DDBJ whole genome shotgun (WGS) entry which is preliminary data.</text>
</comment>
<dbReference type="EMBL" id="JALBUU010000125">
    <property type="protein sequence ID" value="MCI0757091.1"/>
    <property type="molecule type" value="Genomic_DNA"/>
</dbReference>
<evidence type="ECO:0000256" key="2">
    <source>
        <dbReference type="ARBA" id="ARBA00022553"/>
    </source>
</evidence>
<name>A0ABS9WCX4_9PROT</name>
<dbReference type="CDD" id="cd19487">
    <property type="entry name" value="KaiC-like_C"/>
    <property type="match status" value="1"/>
</dbReference>
<dbReference type="PANTHER" id="PTHR42926">
    <property type="match status" value="1"/>
</dbReference>
<protein>
    <recommendedName>
        <fullName evidence="1">non-specific serine/threonine protein kinase</fullName>
        <ecNumber evidence="1">2.7.11.1</ecNumber>
    </recommendedName>
</protein>
<dbReference type="InterPro" id="IPR010624">
    <property type="entry name" value="KaiC_dom"/>
</dbReference>